<proteinExistence type="inferred from homology"/>
<keyword evidence="3" id="KW-0963">Cytoplasm</keyword>
<reference evidence="8 9" key="1">
    <citation type="submission" date="2016-04" db="EMBL/GenBank/DDBJ databases">
        <title>The genome of Intoshia linei affirms orthonectids as highly simplified spiralians.</title>
        <authorList>
            <person name="Mikhailov K.V."/>
            <person name="Slusarev G.S."/>
            <person name="Nikitin M.A."/>
            <person name="Logacheva M.D."/>
            <person name="Penin A."/>
            <person name="Aleoshin V."/>
            <person name="Panchin Y.V."/>
        </authorList>
    </citation>
    <scope>NUCLEOTIDE SEQUENCE [LARGE SCALE GENOMIC DNA]</scope>
    <source>
        <strain evidence="8">Intl2013</strain>
        <tissue evidence="8">Whole animal</tissue>
    </source>
</reference>
<evidence type="ECO:0000256" key="5">
    <source>
        <dbReference type="ARBA" id="ARBA00049708"/>
    </source>
</evidence>
<dbReference type="AlphaFoldDB" id="A0A177B2J4"/>
<dbReference type="Proteomes" id="UP000078046">
    <property type="component" value="Unassembled WGS sequence"/>
</dbReference>
<evidence type="ECO:0000259" key="7">
    <source>
        <dbReference type="Pfam" id="PF09377"/>
    </source>
</evidence>
<evidence type="ECO:0000256" key="2">
    <source>
        <dbReference type="ARBA" id="ARBA00007433"/>
    </source>
</evidence>
<comment type="subcellular location">
    <subcellularLocation>
        <location evidence="1">Cytoplasm</location>
    </subcellularLocation>
</comment>
<dbReference type="InterPro" id="IPR018978">
    <property type="entry name" value="SDO1/SBDS_central"/>
</dbReference>
<sequence length="163" mass="19077">MSIKAPQNQKRLTNIAIVRYSSDKYGKFEIACYPNKIMAWRNGTEKRLDQVLQCEKIFKNVNKGEFAKNNELKQVFNTCDQQKVCIQILEKGEMQISEKERKVLQDKMHNEIVHNLAYMSIDPITRVPHTFGSIETALKLHKCRIDVNKSSKQQKLKKSREIH</sequence>
<comment type="similarity">
    <text evidence="2">Belongs to the SDO1/SBDS family.</text>
</comment>
<evidence type="ECO:0000256" key="3">
    <source>
        <dbReference type="ARBA" id="ARBA00022490"/>
    </source>
</evidence>
<keyword evidence="9" id="KW-1185">Reference proteome</keyword>
<organism evidence="8 9">
    <name type="scientific">Intoshia linei</name>
    <dbReference type="NCBI Taxonomy" id="1819745"/>
    <lineage>
        <taxon>Eukaryota</taxon>
        <taxon>Metazoa</taxon>
        <taxon>Spiralia</taxon>
        <taxon>Lophotrochozoa</taxon>
        <taxon>Mesozoa</taxon>
        <taxon>Orthonectida</taxon>
        <taxon>Rhopaluridae</taxon>
        <taxon>Intoshia</taxon>
    </lineage>
</organism>
<evidence type="ECO:0000313" key="8">
    <source>
        <dbReference type="EMBL" id="OAF68507.1"/>
    </source>
</evidence>
<dbReference type="InterPro" id="IPR037188">
    <property type="entry name" value="Sdo1/SBDS_central_sf"/>
</dbReference>
<dbReference type="SUPFAM" id="SSF109728">
    <property type="entry name" value="Hypothetical protein AF0491, middle domain"/>
    <property type="match status" value="1"/>
</dbReference>
<dbReference type="InterPro" id="IPR039100">
    <property type="entry name" value="Sdo1/SBDS-like"/>
</dbReference>
<evidence type="ECO:0000259" key="6">
    <source>
        <dbReference type="Pfam" id="PF01172"/>
    </source>
</evidence>
<evidence type="ECO:0000313" key="9">
    <source>
        <dbReference type="Proteomes" id="UP000078046"/>
    </source>
</evidence>
<accession>A0A177B2J4</accession>
<dbReference type="InterPro" id="IPR019783">
    <property type="entry name" value="SDO1/SBDS_N"/>
</dbReference>
<dbReference type="Gene3D" id="1.10.10.900">
    <property type="entry name" value="SBDS protein C-terminal domain, subdomain 1"/>
    <property type="match status" value="1"/>
</dbReference>
<feature type="domain" description="Ribosome maturation protein SDO1/SBDS central" evidence="7">
    <location>
        <begin position="110"/>
        <end position="157"/>
    </location>
</feature>
<dbReference type="Pfam" id="PF09377">
    <property type="entry name" value="SBDS_domain_II"/>
    <property type="match status" value="1"/>
</dbReference>
<evidence type="ECO:0000256" key="1">
    <source>
        <dbReference type="ARBA" id="ARBA00004496"/>
    </source>
</evidence>
<evidence type="ECO:0000256" key="4">
    <source>
        <dbReference type="ARBA" id="ARBA00022517"/>
    </source>
</evidence>
<dbReference type="GO" id="GO:0042254">
    <property type="term" value="P:ribosome biogenesis"/>
    <property type="evidence" value="ECO:0007669"/>
    <property type="project" value="UniProtKB-KW"/>
</dbReference>
<comment type="caution">
    <text evidence="8">The sequence shown here is derived from an EMBL/GenBank/DDBJ whole genome shotgun (WGS) entry which is preliminary data.</text>
</comment>
<dbReference type="SUPFAM" id="SSF89895">
    <property type="entry name" value="FYSH domain"/>
    <property type="match status" value="1"/>
</dbReference>
<name>A0A177B2J4_9BILA</name>
<dbReference type="InterPro" id="IPR036786">
    <property type="entry name" value="Ribosome_mat_SBDS_N_sf"/>
</dbReference>
<feature type="domain" description="Ribosome maturation protein SDO1/SBDS N-terminal" evidence="6">
    <location>
        <begin position="14"/>
        <end position="102"/>
    </location>
</feature>
<protein>
    <submittedName>
        <fullName evidence="8">Ribosome maturation protein SBDS</fullName>
    </submittedName>
</protein>
<dbReference type="PANTHER" id="PTHR10927:SF1">
    <property type="entry name" value="RIBOSOME MATURATION PROTEIN SBDS"/>
    <property type="match status" value="1"/>
</dbReference>
<dbReference type="PANTHER" id="PTHR10927">
    <property type="entry name" value="RIBOSOME MATURATION PROTEIN SBDS"/>
    <property type="match status" value="1"/>
</dbReference>
<dbReference type="EMBL" id="LWCA01000434">
    <property type="protein sequence ID" value="OAF68507.1"/>
    <property type="molecule type" value="Genomic_DNA"/>
</dbReference>
<comment type="subunit">
    <text evidence="5">Associates with the 60S ribosomal subunit.</text>
</comment>
<dbReference type="OrthoDB" id="10253092at2759"/>
<dbReference type="GO" id="GO:0005737">
    <property type="term" value="C:cytoplasm"/>
    <property type="evidence" value="ECO:0007669"/>
    <property type="project" value="UniProtKB-SubCell"/>
</dbReference>
<gene>
    <name evidence="8" type="ORF">A3Q56_03763</name>
</gene>
<dbReference type="Gene3D" id="3.30.1250.10">
    <property type="entry name" value="Ribosome maturation protein SBDS, N-terminal domain"/>
    <property type="match status" value="1"/>
</dbReference>
<dbReference type="Pfam" id="PF01172">
    <property type="entry name" value="SBDS_N"/>
    <property type="match status" value="1"/>
</dbReference>
<keyword evidence="4" id="KW-0690">Ribosome biogenesis</keyword>